<feature type="region of interest" description="Disordered" evidence="1">
    <location>
        <begin position="1"/>
        <end position="28"/>
    </location>
</feature>
<dbReference type="SUPFAM" id="SSF54695">
    <property type="entry name" value="POZ domain"/>
    <property type="match status" value="1"/>
</dbReference>
<dbReference type="Proteomes" id="UP000541558">
    <property type="component" value="Unassembled WGS sequence"/>
</dbReference>
<evidence type="ECO:0000313" key="4">
    <source>
        <dbReference type="Proteomes" id="UP000541558"/>
    </source>
</evidence>
<organism evidence="3 4">
    <name type="scientific">Ephemerocybe angulata</name>
    <dbReference type="NCBI Taxonomy" id="980116"/>
    <lineage>
        <taxon>Eukaryota</taxon>
        <taxon>Fungi</taxon>
        <taxon>Dikarya</taxon>
        <taxon>Basidiomycota</taxon>
        <taxon>Agaricomycotina</taxon>
        <taxon>Agaricomycetes</taxon>
        <taxon>Agaricomycetidae</taxon>
        <taxon>Agaricales</taxon>
        <taxon>Agaricineae</taxon>
        <taxon>Psathyrellaceae</taxon>
        <taxon>Ephemerocybe</taxon>
    </lineage>
</organism>
<dbReference type="EMBL" id="JAACJK010000003">
    <property type="protein sequence ID" value="KAF5340625.1"/>
    <property type="molecule type" value="Genomic_DNA"/>
</dbReference>
<dbReference type="InterPro" id="IPR000210">
    <property type="entry name" value="BTB/POZ_dom"/>
</dbReference>
<dbReference type="OrthoDB" id="2799068at2759"/>
<keyword evidence="4" id="KW-1185">Reference proteome</keyword>
<reference evidence="3 4" key="1">
    <citation type="journal article" date="2020" name="ISME J.">
        <title>Uncovering the hidden diversity of litter-decomposition mechanisms in mushroom-forming fungi.</title>
        <authorList>
            <person name="Floudas D."/>
            <person name="Bentzer J."/>
            <person name="Ahren D."/>
            <person name="Johansson T."/>
            <person name="Persson P."/>
            <person name="Tunlid A."/>
        </authorList>
    </citation>
    <scope>NUCLEOTIDE SEQUENCE [LARGE SCALE GENOMIC DNA]</scope>
    <source>
        <strain evidence="3 4">CBS 175.51</strain>
    </source>
</reference>
<dbReference type="AlphaFoldDB" id="A0A8H5CF69"/>
<proteinExistence type="predicted"/>
<evidence type="ECO:0000313" key="3">
    <source>
        <dbReference type="EMBL" id="KAF5340625.1"/>
    </source>
</evidence>
<protein>
    <recommendedName>
        <fullName evidence="2">BTB domain-containing protein</fullName>
    </recommendedName>
</protein>
<comment type="caution">
    <text evidence="3">The sequence shown here is derived from an EMBL/GenBank/DDBJ whole genome shotgun (WGS) entry which is preliminary data.</text>
</comment>
<sequence>MPKRRRTETGVGVDEEGTDGTNSSEEIKRSPEFWFHDGSVVLQADKTQFQVHKAVLERHSTVFKDVFAMPHPEGEPTVDGRAILHVQDSAEEIQYMLSALYDHSYNSREPISFDIVKALIKLGTKYDIGSLRKEGVSRLRMEFPSTLSEYEEKHIPSFEPPKLWKAIKYRPGLLFEIANFAYEHDLTEVLPTCYFVCTTKHKDELLDGILVDEKTGRRAELSPTVQRICLAGQEKLLERYNSAFSWVDKFDEDNLDEDSREYCKNPEKCLTLAKPLISALWRPRQVLRYLLYPWPKLRYSLDWHHNVEFHNCCASCLKEVQGSVYRSTMKTWNELPSYFGLASWKDLRKSTLLAES</sequence>
<dbReference type="PROSITE" id="PS50097">
    <property type="entry name" value="BTB"/>
    <property type="match status" value="1"/>
</dbReference>
<accession>A0A8H5CF69</accession>
<dbReference type="CDD" id="cd18186">
    <property type="entry name" value="BTB_POZ_ZBTB_KLHL-like"/>
    <property type="match status" value="1"/>
</dbReference>
<gene>
    <name evidence="3" type="ORF">D9611_007360</name>
</gene>
<evidence type="ECO:0000259" key="2">
    <source>
        <dbReference type="PROSITE" id="PS50097"/>
    </source>
</evidence>
<dbReference type="SMART" id="SM00225">
    <property type="entry name" value="BTB"/>
    <property type="match status" value="1"/>
</dbReference>
<dbReference type="InterPro" id="IPR011333">
    <property type="entry name" value="SKP1/BTB/POZ_sf"/>
</dbReference>
<dbReference type="Gene3D" id="3.30.710.10">
    <property type="entry name" value="Potassium Channel Kv1.1, Chain A"/>
    <property type="match status" value="1"/>
</dbReference>
<evidence type="ECO:0000256" key="1">
    <source>
        <dbReference type="SAM" id="MobiDB-lite"/>
    </source>
</evidence>
<dbReference type="Pfam" id="PF00651">
    <property type="entry name" value="BTB"/>
    <property type="match status" value="1"/>
</dbReference>
<name>A0A8H5CF69_9AGAR</name>
<feature type="domain" description="BTB" evidence="2">
    <location>
        <begin position="38"/>
        <end position="109"/>
    </location>
</feature>